<dbReference type="Pfam" id="PF13542">
    <property type="entry name" value="HTH_Tnp_ISL3"/>
    <property type="match status" value="1"/>
</dbReference>
<evidence type="ECO:0000313" key="1">
    <source>
        <dbReference type="EMBL" id="BDI29196.1"/>
    </source>
</evidence>
<dbReference type="InterPro" id="IPR032877">
    <property type="entry name" value="Transposase_HTH"/>
</dbReference>
<dbReference type="OrthoDB" id="46712at2"/>
<dbReference type="AlphaFoldDB" id="A0A402D4F0"/>
<accession>A0A402D4F0</accession>
<dbReference type="NCBIfam" id="NF033550">
    <property type="entry name" value="transpos_ISL3"/>
    <property type="match status" value="1"/>
</dbReference>
<dbReference type="InterPro" id="IPR047951">
    <property type="entry name" value="Transpos_ISL3"/>
</dbReference>
<dbReference type="InterPro" id="IPR002560">
    <property type="entry name" value="Transposase_DDE"/>
</dbReference>
<name>A0A402D4F0_9BACT</name>
<dbReference type="EMBL" id="AP025739">
    <property type="protein sequence ID" value="BDI29196.1"/>
    <property type="molecule type" value="Genomic_DNA"/>
</dbReference>
<dbReference type="PANTHER" id="PTHR33498">
    <property type="entry name" value="TRANSPOSASE FOR INSERTION SEQUENCE ELEMENT IS1557"/>
    <property type="match status" value="1"/>
</dbReference>
<dbReference type="PANTHER" id="PTHR33498:SF1">
    <property type="entry name" value="TRANSPOSASE FOR INSERTION SEQUENCE ELEMENT IS1557"/>
    <property type="match status" value="1"/>
</dbReference>
<dbReference type="InterPro" id="IPR029261">
    <property type="entry name" value="Transposase_Znf"/>
</dbReference>
<dbReference type="RefSeq" id="WP_119324357.1">
    <property type="nucleotide sequence ID" value="NZ_AP025739.1"/>
</dbReference>
<protein>
    <submittedName>
        <fullName evidence="1">ISL3 family transposase</fullName>
    </submittedName>
</protein>
<proteinExistence type="predicted"/>
<keyword evidence="2" id="KW-1185">Reference proteome</keyword>
<dbReference type="Pfam" id="PF01610">
    <property type="entry name" value="DDE_Tnp_ISL3"/>
    <property type="match status" value="1"/>
</dbReference>
<organism evidence="1 2">
    <name type="scientific">Capsulimonas corticalis</name>
    <dbReference type="NCBI Taxonomy" id="2219043"/>
    <lineage>
        <taxon>Bacteria</taxon>
        <taxon>Bacillati</taxon>
        <taxon>Armatimonadota</taxon>
        <taxon>Armatimonadia</taxon>
        <taxon>Capsulimonadales</taxon>
        <taxon>Capsulimonadaceae</taxon>
        <taxon>Capsulimonas</taxon>
    </lineage>
</organism>
<dbReference type="Pfam" id="PF14690">
    <property type="entry name" value="Zn_ribbon_ISL3"/>
    <property type="match status" value="1"/>
</dbReference>
<dbReference type="KEGG" id="ccot:CCAX7_12470"/>
<dbReference type="Proteomes" id="UP000287394">
    <property type="component" value="Chromosome"/>
</dbReference>
<gene>
    <name evidence="1" type="ORF">CCAX7_12470</name>
</gene>
<sequence>MSNILGLRDWEVSDADPDIRIENFVTARYTIHPNTCTACGVVDELYKHGTYKLEVRDVPTLGKPTRILITRQRYRCRACRATFAQPMAEIDSSGTMTKRLIAYIQENAIERTFTSVAKDVGVADNTVSGIFDNYITALDKMGTLFQTPEYLGIDEIQIHGKMCCILTNVTERTVYELLPSRKKEDIVPILKSLRLPPMVKCVCIDMWKPYKLAVQEAWGEEIPIVIDHFHVVKLANEAVETMRKSKSSTENKVDRISLKRRHRTLLKRYNDLDREGRTRIAEWKVKYPDLIHVYELKEQFYAIWETTSRVEAEVRYQQWLQSMPKELLPWFKELMRAVDNWHSEVFAYFDHPITNAYTEAMNRIINLMVRYGPANSFETIRGKLRYSKRNLRRLSTYQSHMRYDAIGADKLLPFEVLAKGAYGVSLSGTIESLLSQSSVDTEANPYAEFGFTEAELMDYGRKTEELWDVDMNTILKHSKL</sequence>
<reference evidence="1 2" key="1">
    <citation type="journal article" date="2019" name="Int. J. Syst. Evol. Microbiol.">
        <title>Capsulimonas corticalis gen. nov., sp. nov., an aerobic capsulated bacterium, of a novel bacterial order, Capsulimonadales ord. nov., of the class Armatimonadia of the phylum Armatimonadetes.</title>
        <authorList>
            <person name="Li J."/>
            <person name="Kudo C."/>
            <person name="Tonouchi A."/>
        </authorList>
    </citation>
    <scope>NUCLEOTIDE SEQUENCE [LARGE SCALE GENOMIC DNA]</scope>
    <source>
        <strain evidence="1 2">AX-7</strain>
    </source>
</reference>
<evidence type="ECO:0000313" key="2">
    <source>
        <dbReference type="Proteomes" id="UP000287394"/>
    </source>
</evidence>